<dbReference type="Gene3D" id="3.40.50.300">
    <property type="entry name" value="P-loop containing nucleotide triphosphate hydrolases"/>
    <property type="match status" value="1"/>
</dbReference>
<dbReference type="FunFam" id="1.10.8.60:FF:000012">
    <property type="entry name" value="Replication factor C subunit 4"/>
    <property type="match status" value="1"/>
</dbReference>
<dbReference type="InterPro" id="IPR008921">
    <property type="entry name" value="DNA_pol3_clamp-load_cplx_C"/>
</dbReference>
<dbReference type="SUPFAM" id="SSF52540">
    <property type="entry name" value="P-loop containing nucleoside triphosphate hydrolases"/>
    <property type="match status" value="1"/>
</dbReference>
<dbReference type="EMBL" id="GG663735">
    <property type="protein sequence ID" value="EEH60612.1"/>
    <property type="molecule type" value="Genomic_DNA"/>
</dbReference>
<dbReference type="GO" id="GO:0005634">
    <property type="term" value="C:nucleus"/>
    <property type="evidence" value="ECO:0007669"/>
    <property type="project" value="UniProtKB-SubCell"/>
</dbReference>
<dbReference type="STRING" id="564608.C1MGQ4"/>
<dbReference type="NCBIfam" id="NF001679">
    <property type="entry name" value="PRK00440.1"/>
    <property type="match status" value="1"/>
</dbReference>
<reference evidence="10 11" key="1">
    <citation type="journal article" date="2009" name="Science">
        <title>Green evolution and dynamic adaptations revealed by genomes of the marine picoeukaryotes Micromonas.</title>
        <authorList>
            <person name="Worden A.Z."/>
            <person name="Lee J.H."/>
            <person name="Mock T."/>
            <person name="Rouze P."/>
            <person name="Simmons M.P."/>
            <person name="Aerts A.L."/>
            <person name="Allen A.E."/>
            <person name="Cuvelier M.L."/>
            <person name="Derelle E."/>
            <person name="Everett M.V."/>
            <person name="Foulon E."/>
            <person name="Grimwood J."/>
            <person name="Gundlach H."/>
            <person name="Henrissat B."/>
            <person name="Napoli C."/>
            <person name="McDonald S.M."/>
            <person name="Parker M.S."/>
            <person name="Rombauts S."/>
            <person name="Salamov A."/>
            <person name="Von Dassow P."/>
            <person name="Badger J.H."/>
            <person name="Coutinho P.M."/>
            <person name="Demir E."/>
            <person name="Dubchak I."/>
            <person name="Gentemann C."/>
            <person name="Eikrem W."/>
            <person name="Gready J.E."/>
            <person name="John U."/>
            <person name="Lanier W."/>
            <person name="Lindquist E.A."/>
            <person name="Lucas S."/>
            <person name="Mayer K.F."/>
            <person name="Moreau H."/>
            <person name="Not F."/>
            <person name="Otillar R."/>
            <person name="Panaud O."/>
            <person name="Pangilinan J."/>
            <person name="Paulsen I."/>
            <person name="Piegu B."/>
            <person name="Poliakov A."/>
            <person name="Robbens S."/>
            <person name="Schmutz J."/>
            <person name="Toulza E."/>
            <person name="Wyss T."/>
            <person name="Zelensky A."/>
            <person name="Zhou K."/>
            <person name="Armbrust E.V."/>
            <person name="Bhattacharya D."/>
            <person name="Goodenough U.W."/>
            <person name="Van de Peer Y."/>
            <person name="Grigoriev I.V."/>
        </authorList>
    </citation>
    <scope>NUCLEOTIDE SEQUENCE [LARGE SCALE GENOMIC DNA]</scope>
    <source>
        <strain evidence="10 11">CCMP1545</strain>
    </source>
</reference>
<evidence type="ECO:0000256" key="4">
    <source>
        <dbReference type="ARBA" id="ARBA00022705"/>
    </source>
</evidence>
<dbReference type="FunFam" id="3.40.50.300:FF:000107">
    <property type="entry name" value="Replication factor C subunit 4"/>
    <property type="match status" value="1"/>
</dbReference>
<keyword evidence="6" id="KW-0067">ATP-binding</keyword>
<dbReference type="eggNOG" id="KOG0991">
    <property type="taxonomic scope" value="Eukaryota"/>
</dbReference>
<dbReference type="GO" id="GO:0005663">
    <property type="term" value="C:DNA replication factor C complex"/>
    <property type="evidence" value="ECO:0007669"/>
    <property type="project" value="TreeGrafter"/>
</dbReference>
<dbReference type="InterPro" id="IPR047854">
    <property type="entry name" value="RFC_lid"/>
</dbReference>
<dbReference type="InterPro" id="IPR013748">
    <property type="entry name" value="Rep_factorC_C"/>
</dbReference>
<sequence length="335" mass="36937">MATAASKNSTLPWVEKYRPTKIDEIVGNADAVERLAAMAATGNVPNLIFSGPPGIGKTTSILCLAHTLLGPAYKDAVLELNASDDRGIDVVRNKIKMFAQKKVTLPPGRHKIVLLDEADSMTSAAQQAMRRTMEIYSNTTRFALACNASEKIIEPIQSRCAIVRFTRLSDQEVLERVMKVVEKEEVPYVPDGLEAVVFTADGDMRQALNNLQATHSGFGYVNQENVFKVCDQPHPQVISDMLTHCLRGNVDDAYDRIKFLYAAGFSAMDIIGTVYRVTKNFNSEAMPEFVKLEFIREIGFMHMRVGDGVNSLLQMAGLCAKLCKVVECAKAGILR</sequence>
<feature type="domain" description="AAA+ ATPase" evidence="9">
    <location>
        <begin position="43"/>
        <end position="175"/>
    </location>
</feature>
<dbReference type="GO" id="GO:0003689">
    <property type="term" value="F:DNA clamp loader activity"/>
    <property type="evidence" value="ECO:0007669"/>
    <property type="project" value="TreeGrafter"/>
</dbReference>
<dbReference type="InterPro" id="IPR003959">
    <property type="entry name" value="ATPase_AAA_core"/>
</dbReference>
<dbReference type="InterPro" id="IPR027417">
    <property type="entry name" value="P-loop_NTPase"/>
</dbReference>
<gene>
    <name evidence="10" type="primary">RFC2</name>
    <name evidence="10" type="ORF">MICPUCDRAFT_70656</name>
</gene>
<dbReference type="OrthoDB" id="4199794at2759"/>
<dbReference type="Gene3D" id="1.10.8.60">
    <property type="match status" value="1"/>
</dbReference>
<evidence type="ECO:0000256" key="6">
    <source>
        <dbReference type="ARBA" id="ARBA00022840"/>
    </source>
</evidence>
<dbReference type="PANTHER" id="PTHR11669:SF5">
    <property type="entry name" value="REPLICATION FACTOR C SUBUNIT 2"/>
    <property type="match status" value="1"/>
</dbReference>
<evidence type="ECO:0000256" key="1">
    <source>
        <dbReference type="ARBA" id="ARBA00004123"/>
    </source>
</evidence>
<keyword evidence="11" id="KW-1185">Reference proteome</keyword>
<evidence type="ECO:0000256" key="8">
    <source>
        <dbReference type="ARBA" id="ARBA00040745"/>
    </source>
</evidence>
<evidence type="ECO:0000259" key="9">
    <source>
        <dbReference type="SMART" id="SM00382"/>
    </source>
</evidence>
<dbReference type="CDD" id="cd18140">
    <property type="entry name" value="HLD_clamp_RFC"/>
    <property type="match status" value="1"/>
</dbReference>
<dbReference type="Gene3D" id="1.20.272.10">
    <property type="match status" value="1"/>
</dbReference>
<dbReference type="GO" id="GO:0003677">
    <property type="term" value="F:DNA binding"/>
    <property type="evidence" value="ECO:0007669"/>
    <property type="project" value="InterPro"/>
</dbReference>
<dbReference type="CDD" id="cd00009">
    <property type="entry name" value="AAA"/>
    <property type="match status" value="1"/>
</dbReference>
<comment type="subunit">
    <text evidence="3">Heterotetramer of subunits RFC2, RFC3, RFC4 and RFC5 that can form a complex with RFC1.</text>
</comment>
<evidence type="ECO:0000256" key="7">
    <source>
        <dbReference type="ARBA" id="ARBA00023242"/>
    </source>
</evidence>
<evidence type="ECO:0000313" key="10">
    <source>
        <dbReference type="EMBL" id="EEH60612.1"/>
    </source>
</evidence>
<organism evidence="11">
    <name type="scientific">Micromonas pusilla (strain CCMP1545)</name>
    <name type="common">Picoplanktonic green alga</name>
    <dbReference type="NCBI Taxonomy" id="564608"/>
    <lineage>
        <taxon>Eukaryota</taxon>
        <taxon>Viridiplantae</taxon>
        <taxon>Chlorophyta</taxon>
        <taxon>Mamiellophyceae</taxon>
        <taxon>Mamiellales</taxon>
        <taxon>Mamiellaceae</taxon>
        <taxon>Micromonas</taxon>
    </lineage>
</organism>
<dbReference type="GeneID" id="9680555"/>
<comment type="subcellular location">
    <subcellularLocation>
        <location evidence="1">Nucleus</location>
    </subcellularLocation>
</comment>
<dbReference type="OMA" id="SCNYSSQ"/>
<accession>C1MGQ4</accession>
<dbReference type="KEGG" id="mpp:MICPUCDRAFT_70656"/>
<dbReference type="PANTHER" id="PTHR11669">
    <property type="entry name" value="REPLICATION FACTOR C / DNA POLYMERASE III GAMMA-TAU SUBUNIT"/>
    <property type="match status" value="1"/>
</dbReference>
<dbReference type="InterPro" id="IPR050238">
    <property type="entry name" value="DNA_Rep/Repair_Clamp_Loader"/>
</dbReference>
<evidence type="ECO:0000256" key="2">
    <source>
        <dbReference type="ARBA" id="ARBA00005378"/>
    </source>
</evidence>
<evidence type="ECO:0000313" key="11">
    <source>
        <dbReference type="Proteomes" id="UP000001876"/>
    </source>
</evidence>
<comment type="similarity">
    <text evidence="2">Belongs to the activator 1 small subunits family.</text>
</comment>
<keyword evidence="7" id="KW-0539">Nucleus</keyword>
<dbReference type="AlphaFoldDB" id="C1MGQ4"/>
<dbReference type="GO" id="GO:0006261">
    <property type="term" value="P:DNA-templated DNA replication"/>
    <property type="evidence" value="ECO:0007669"/>
    <property type="project" value="TreeGrafter"/>
</dbReference>
<dbReference type="GO" id="GO:0005524">
    <property type="term" value="F:ATP binding"/>
    <property type="evidence" value="ECO:0007669"/>
    <property type="project" value="UniProtKB-KW"/>
</dbReference>
<keyword evidence="5" id="KW-0547">Nucleotide-binding</keyword>
<dbReference type="InterPro" id="IPR003593">
    <property type="entry name" value="AAA+_ATPase"/>
</dbReference>
<dbReference type="Pfam" id="PF08542">
    <property type="entry name" value="Rep_fac_C"/>
    <property type="match status" value="1"/>
</dbReference>
<dbReference type="Pfam" id="PF00004">
    <property type="entry name" value="AAA"/>
    <property type="match status" value="1"/>
</dbReference>
<dbReference type="GO" id="GO:0006281">
    <property type="term" value="P:DNA repair"/>
    <property type="evidence" value="ECO:0007669"/>
    <property type="project" value="TreeGrafter"/>
</dbReference>
<dbReference type="FunFam" id="1.20.272.10:FF:000006">
    <property type="entry name" value="Replication factor C subunit 2"/>
    <property type="match status" value="1"/>
</dbReference>
<dbReference type="SUPFAM" id="SSF48019">
    <property type="entry name" value="post-AAA+ oligomerization domain-like"/>
    <property type="match status" value="1"/>
</dbReference>
<protein>
    <recommendedName>
        <fullName evidence="8">Replication factor C subunit 2</fullName>
    </recommendedName>
</protein>
<dbReference type="RefSeq" id="XP_003055360.1">
    <property type="nucleotide sequence ID" value="XM_003055314.1"/>
</dbReference>
<proteinExistence type="inferred from homology"/>
<keyword evidence="4" id="KW-0235">DNA replication</keyword>
<dbReference type="Proteomes" id="UP000001876">
    <property type="component" value="Unassembled WGS sequence"/>
</dbReference>
<evidence type="ECO:0000256" key="3">
    <source>
        <dbReference type="ARBA" id="ARBA00011480"/>
    </source>
</evidence>
<dbReference type="SMART" id="SM00382">
    <property type="entry name" value="AAA"/>
    <property type="match status" value="1"/>
</dbReference>
<evidence type="ECO:0000256" key="5">
    <source>
        <dbReference type="ARBA" id="ARBA00022741"/>
    </source>
</evidence>
<name>C1MGQ4_MICPC</name>
<dbReference type="GO" id="GO:0016887">
    <property type="term" value="F:ATP hydrolysis activity"/>
    <property type="evidence" value="ECO:0007669"/>
    <property type="project" value="InterPro"/>
</dbReference>